<dbReference type="VEuPathDB" id="FungiDB:TERG_01924"/>
<dbReference type="EMBL" id="LHPM01000013">
    <property type="protein sequence ID" value="OAL65988.1"/>
    <property type="molecule type" value="Genomic_DNA"/>
</dbReference>
<feature type="region of interest" description="Disordered" evidence="1">
    <location>
        <begin position="377"/>
        <end position="412"/>
    </location>
</feature>
<feature type="region of interest" description="Disordered" evidence="1">
    <location>
        <begin position="27"/>
        <end position="81"/>
    </location>
</feature>
<dbReference type="Proteomes" id="UP000243015">
    <property type="component" value="Unassembled WGS sequence"/>
</dbReference>
<evidence type="ECO:0000256" key="1">
    <source>
        <dbReference type="SAM" id="MobiDB-lite"/>
    </source>
</evidence>
<feature type="region of interest" description="Disordered" evidence="1">
    <location>
        <begin position="200"/>
        <end position="219"/>
    </location>
</feature>
<feature type="region of interest" description="Disordered" evidence="1">
    <location>
        <begin position="150"/>
        <end position="177"/>
    </location>
</feature>
<feature type="compositionally biased region" description="Basic and acidic residues" evidence="1">
    <location>
        <begin position="377"/>
        <end position="390"/>
    </location>
</feature>
<reference evidence="2 3" key="1">
    <citation type="submission" date="2016-05" db="EMBL/GenBank/DDBJ databases">
        <title>Genome sequencing of Trichophyton rubrum CMCC(F)T1i isolated from hair.</title>
        <authorList>
            <person name="Zhan P."/>
            <person name="Tao Y."/>
            <person name="Liu W."/>
        </authorList>
    </citation>
    <scope>NUCLEOTIDE SEQUENCE [LARGE SCALE GENOMIC DNA]</scope>
    <source>
        <strain evidence="3">CMCC(F)T1i</strain>
    </source>
</reference>
<evidence type="ECO:0000313" key="3">
    <source>
        <dbReference type="Proteomes" id="UP000243015"/>
    </source>
</evidence>
<protein>
    <submittedName>
        <fullName evidence="2">Uncharacterized protein</fullName>
    </submittedName>
</protein>
<proteinExistence type="predicted"/>
<dbReference type="AlphaFoldDB" id="A0A178F1G0"/>
<organism evidence="2 3">
    <name type="scientific">Trichophyton rubrum</name>
    <name type="common">Athlete's foot fungus</name>
    <name type="synonym">Epidermophyton rubrum</name>
    <dbReference type="NCBI Taxonomy" id="5551"/>
    <lineage>
        <taxon>Eukaryota</taxon>
        <taxon>Fungi</taxon>
        <taxon>Dikarya</taxon>
        <taxon>Ascomycota</taxon>
        <taxon>Pezizomycotina</taxon>
        <taxon>Eurotiomycetes</taxon>
        <taxon>Eurotiomycetidae</taxon>
        <taxon>Onygenales</taxon>
        <taxon>Arthrodermataceae</taxon>
        <taxon>Trichophyton</taxon>
    </lineage>
</organism>
<gene>
    <name evidence="2" type="ORF">A7C99_3091</name>
</gene>
<accession>A0A178F1G0</accession>
<feature type="compositionally biased region" description="Low complexity" evidence="1">
    <location>
        <begin position="37"/>
        <end position="57"/>
    </location>
</feature>
<comment type="caution">
    <text evidence="2">The sequence shown here is derived from an EMBL/GenBank/DDBJ whole genome shotgun (WGS) entry which is preliminary data.</text>
</comment>
<name>A0A178F1G0_TRIRU</name>
<sequence length="692" mass="76297">MNVDDVYLHTLDIEVLCQGVMPLGPQQSTSGEFVSHAPQAPAQPQQPQQQQQQQQQQHIEGNAPHLGSNSVGVPPGYPTDNQLAGLVEAATAAAGEDESWDQNDANDMMAAGHGRSIQNHLENYSVGMHLDENGFATAGPTGHPFGSLPGGESSVSGGGRQMNAPPATATASVRKRKRNQNNVDPAMTSATTRFRFGDGEESSMAQDGAGVQVPENDGSSLDIREMPPQRVISDARAAGVHSAVALFRQPSASSKKATRPPMSKMFTSLGLSPESFLHLQAAAKQYMLDENHPERRDCVGQRGRGDSEMVKLRLWSCVRDFLDREGNGLRYFGEHVENDGASADRMIWPRDDQRIISLVTPLLRRMVTNERQRQYAIEIRKGGNSEDKSKRNSGSTTNPIPDNAARYHQPPPSGTAELGMLGLIRNEYPTYQTDWDSVARAYEMYNQDYRLDSLGSISGLPQSDWWGLVAAIDCHYQIDHGGDATQCTDSCQECTVNHLMSSESMSEVNFRISGEEDIAARNYFATGITRDATRIVKNYLLEHPNIQPASTEAQNPQFPTSEVVPQVPIQIQPGLDQQQPQNQQSASDALPVTLSINIVQNEDHKRIVPRFHVPASQCTDFVTLHDTIRQYYHGQNNSQAPQNMRIRVWLDDGLQLILNDSQWLTALVTASEIEWMDNELKIIVDRVDGAAN</sequence>
<evidence type="ECO:0000313" key="2">
    <source>
        <dbReference type="EMBL" id="OAL65988.1"/>
    </source>
</evidence>